<keyword evidence="11" id="KW-1185">Reference proteome</keyword>
<keyword evidence="2 7" id="KW-0479">Metal-binding</keyword>
<keyword evidence="5 7" id="KW-0482">Metalloprotease</keyword>
<proteinExistence type="inferred from homology"/>
<protein>
    <recommendedName>
        <fullName evidence="7">Xaa-Pro dipeptidase</fullName>
        <shortName evidence="7">X-Pro dipeptidase</shortName>
        <ecNumber evidence="7">3.4.13.9</ecNumber>
    </recommendedName>
    <alternativeName>
        <fullName evidence="7">Imidodipeptidase</fullName>
    </alternativeName>
    <alternativeName>
        <fullName evidence="7">Proline dipeptidase</fullName>
        <shortName evidence="7">Prolidase</shortName>
    </alternativeName>
</protein>
<dbReference type="Gene3D" id="3.90.230.10">
    <property type="entry name" value="Creatinase/methionine aminopeptidase superfamily"/>
    <property type="match status" value="1"/>
</dbReference>
<dbReference type="PROSITE" id="PS00491">
    <property type="entry name" value="PROLINE_PEPTIDASE"/>
    <property type="match status" value="1"/>
</dbReference>
<organism evidence="10 11">
    <name type="scientific">Agaribacter flavus</name>
    <dbReference type="NCBI Taxonomy" id="1902781"/>
    <lineage>
        <taxon>Bacteria</taxon>
        <taxon>Pseudomonadati</taxon>
        <taxon>Pseudomonadota</taxon>
        <taxon>Gammaproteobacteria</taxon>
        <taxon>Alteromonadales</taxon>
        <taxon>Alteromonadaceae</taxon>
        <taxon>Agaribacter</taxon>
    </lineage>
</organism>
<dbReference type="InterPro" id="IPR029149">
    <property type="entry name" value="Creatin/AminoP/Spt16_N"/>
</dbReference>
<feature type="binding site" evidence="7">
    <location>
        <position position="337"/>
    </location>
    <ligand>
        <name>Mn(2+)</name>
        <dbReference type="ChEBI" id="CHEBI:29035"/>
        <label>1</label>
    </ligand>
</feature>
<dbReference type="PANTHER" id="PTHR43226">
    <property type="entry name" value="XAA-PRO AMINOPEPTIDASE 3"/>
    <property type="match status" value="1"/>
</dbReference>
<keyword evidence="1 7" id="KW-0645">Protease</keyword>
<dbReference type="Gene3D" id="3.40.350.10">
    <property type="entry name" value="Creatinase/prolidase N-terminal domain"/>
    <property type="match status" value="1"/>
</dbReference>
<accession>A0ABV7FYI0</accession>
<dbReference type="SUPFAM" id="SSF55920">
    <property type="entry name" value="Creatinase/aminopeptidase"/>
    <property type="match status" value="1"/>
</dbReference>
<feature type="binding site" evidence="7">
    <location>
        <position position="257"/>
    </location>
    <ligand>
        <name>Mn(2+)</name>
        <dbReference type="ChEBI" id="CHEBI:29035"/>
        <label>1</label>
    </ligand>
</feature>
<reference evidence="11" key="1">
    <citation type="journal article" date="2019" name="Int. J. Syst. Evol. Microbiol.">
        <title>The Global Catalogue of Microorganisms (GCM) 10K type strain sequencing project: providing services to taxonomists for standard genome sequencing and annotation.</title>
        <authorList>
            <consortium name="The Broad Institute Genomics Platform"/>
            <consortium name="The Broad Institute Genome Sequencing Center for Infectious Disease"/>
            <person name="Wu L."/>
            <person name="Ma J."/>
        </authorList>
    </citation>
    <scope>NUCLEOTIDE SEQUENCE [LARGE SCALE GENOMIC DNA]</scope>
    <source>
        <strain evidence="11">KCTC 52473</strain>
    </source>
</reference>
<keyword evidence="6 7" id="KW-0464">Manganese</keyword>
<dbReference type="EMBL" id="JBHRSW010000049">
    <property type="protein sequence ID" value="MFC3123312.1"/>
    <property type="molecule type" value="Genomic_DNA"/>
</dbReference>
<dbReference type="InterPro" id="IPR022846">
    <property type="entry name" value="X_Pro_dipept"/>
</dbReference>
<feature type="binding site" evidence="7">
    <location>
        <position position="421"/>
    </location>
    <ligand>
        <name>Mn(2+)</name>
        <dbReference type="ChEBI" id="CHEBI:29035"/>
        <label>2</label>
    </ligand>
</feature>
<feature type="domain" description="Peptidase M24" evidence="8">
    <location>
        <begin position="169"/>
        <end position="427"/>
    </location>
</feature>
<comment type="cofactor">
    <cofactor evidence="7">
        <name>Mn(2+)</name>
        <dbReference type="ChEBI" id="CHEBI:29035"/>
    </cofactor>
    <text evidence="7">Binds 2 manganese ions per subunit.</text>
</comment>
<dbReference type="HAMAP" id="MF_01279">
    <property type="entry name" value="X_Pro_dipeptid"/>
    <property type="match status" value="1"/>
</dbReference>
<feature type="binding site" evidence="7">
    <location>
        <position position="382"/>
    </location>
    <ligand>
        <name>Mn(2+)</name>
        <dbReference type="ChEBI" id="CHEBI:29035"/>
        <label>1</label>
    </ligand>
</feature>
<evidence type="ECO:0000256" key="6">
    <source>
        <dbReference type="ARBA" id="ARBA00023211"/>
    </source>
</evidence>
<evidence type="ECO:0000259" key="9">
    <source>
        <dbReference type="Pfam" id="PF21216"/>
    </source>
</evidence>
<dbReference type="EC" id="3.4.13.9" evidence="7"/>
<evidence type="ECO:0000313" key="10">
    <source>
        <dbReference type="EMBL" id="MFC3123312.1"/>
    </source>
</evidence>
<evidence type="ECO:0000256" key="2">
    <source>
        <dbReference type="ARBA" id="ARBA00022723"/>
    </source>
</evidence>
<feature type="domain" description="Xaa-Pro dipeptidase N-terminal" evidence="9">
    <location>
        <begin position="9"/>
        <end position="157"/>
    </location>
</feature>
<evidence type="ECO:0000256" key="1">
    <source>
        <dbReference type="ARBA" id="ARBA00022670"/>
    </source>
</evidence>
<dbReference type="InterPro" id="IPR048819">
    <property type="entry name" value="PepQ_N"/>
</dbReference>
<evidence type="ECO:0000256" key="4">
    <source>
        <dbReference type="ARBA" id="ARBA00022997"/>
    </source>
</evidence>
<gene>
    <name evidence="7 10" type="primary">pepQ</name>
    <name evidence="10" type="ORF">ACFOHL_16945</name>
</gene>
<evidence type="ECO:0000259" key="8">
    <source>
        <dbReference type="Pfam" id="PF00557"/>
    </source>
</evidence>
<dbReference type="GO" id="GO:0102009">
    <property type="term" value="F:proline dipeptidase activity"/>
    <property type="evidence" value="ECO:0007669"/>
    <property type="project" value="UniProtKB-EC"/>
</dbReference>
<comment type="catalytic activity">
    <reaction evidence="7">
        <text>Xaa-L-Pro dipeptide + H2O = an L-alpha-amino acid + L-proline</text>
        <dbReference type="Rhea" id="RHEA:76407"/>
        <dbReference type="ChEBI" id="CHEBI:15377"/>
        <dbReference type="ChEBI" id="CHEBI:59869"/>
        <dbReference type="ChEBI" id="CHEBI:60039"/>
        <dbReference type="ChEBI" id="CHEBI:195196"/>
        <dbReference type="EC" id="3.4.13.9"/>
    </reaction>
</comment>
<feature type="binding site" evidence="7">
    <location>
        <position position="257"/>
    </location>
    <ligand>
        <name>Mn(2+)</name>
        <dbReference type="ChEBI" id="CHEBI:29035"/>
        <label>2</label>
    </ligand>
</feature>
<dbReference type="PANTHER" id="PTHR43226:SF8">
    <property type="entry name" value="XAA-PRO DIPEPTIDASE"/>
    <property type="match status" value="1"/>
</dbReference>
<dbReference type="NCBIfam" id="NF010133">
    <property type="entry name" value="PRK13607.1"/>
    <property type="match status" value="1"/>
</dbReference>
<comment type="similarity">
    <text evidence="7">Belongs to the peptidase M24B family. Bacterial-type prolidase subfamily.</text>
</comment>
<dbReference type="RefSeq" id="WP_376921431.1">
    <property type="nucleotide sequence ID" value="NZ_JBHRSW010000049.1"/>
</dbReference>
<comment type="caution">
    <text evidence="10">The sequence shown here is derived from an EMBL/GenBank/DDBJ whole genome shotgun (WGS) entry which is preliminary data.</text>
</comment>
<dbReference type="Pfam" id="PF21216">
    <property type="entry name" value="PepQ_N"/>
    <property type="match status" value="1"/>
</dbReference>
<keyword evidence="4 7" id="KW-0224">Dipeptidase</keyword>
<evidence type="ECO:0000256" key="3">
    <source>
        <dbReference type="ARBA" id="ARBA00022801"/>
    </source>
</evidence>
<evidence type="ECO:0000256" key="7">
    <source>
        <dbReference type="HAMAP-Rule" id="MF_01279"/>
    </source>
</evidence>
<dbReference type="InterPro" id="IPR000994">
    <property type="entry name" value="Pept_M24"/>
</dbReference>
<name>A0ABV7FYI0_9ALTE</name>
<sequence length="444" mass="50490">MDNDSIKTLYAKHIDIMQARAKEAIEREGIEGLIIHSGQLHYQFLDDNPYPFKVNPHFKSWLPVVDNPNSWLIIDGENKPKLVFYLPVDFWHKVPEVPDAFWVPFFDIHYLKKANKVEQCLPYDLSKYAYLGEHLEVAKALGMHLLNPDRVLHYLHYHRAYKTDYELYCMRKANSIAVKAHKVAKQSFFSGLSEYEINQEYLGVAKQSENDMPYGNIVALNENASILHYMLLNKAPPSTHRSFLIDAGASYHGYAADITRTYSMEDNRFQELIVAVDSLTEYLVSQVTPGKEYLSLHEAACGGIAKILSEFGVVNLLPDDIVEQGIVSTFFPHGIGHMLGLQVHDVAGHVADDTGTAKPAPSAHPFLRCMRTIEARQVFTVEPGIYFIDSLLTELKGSENSKYINWNTVDAFKPFGGIRIEDNVIVHSEHTENMTRELWEESLS</sequence>
<comment type="function">
    <text evidence="7">Splits dipeptides with a prolyl residue in the C-terminal position.</text>
</comment>
<dbReference type="Pfam" id="PF00557">
    <property type="entry name" value="Peptidase_M24"/>
    <property type="match status" value="1"/>
</dbReference>
<feature type="binding site" evidence="7">
    <location>
        <position position="421"/>
    </location>
    <ligand>
        <name>Mn(2+)</name>
        <dbReference type="ChEBI" id="CHEBI:29035"/>
        <label>1</label>
    </ligand>
</feature>
<dbReference type="Proteomes" id="UP001595478">
    <property type="component" value="Unassembled WGS sequence"/>
</dbReference>
<keyword evidence="3 7" id="KW-0378">Hydrolase</keyword>
<evidence type="ECO:0000313" key="11">
    <source>
        <dbReference type="Proteomes" id="UP001595478"/>
    </source>
</evidence>
<dbReference type="InterPro" id="IPR001131">
    <property type="entry name" value="Peptidase_M24B_aminopep-P_CS"/>
</dbReference>
<feature type="binding site" evidence="7">
    <location>
        <position position="246"/>
    </location>
    <ligand>
        <name>Mn(2+)</name>
        <dbReference type="ChEBI" id="CHEBI:29035"/>
        <label>2</label>
    </ligand>
</feature>
<dbReference type="InterPro" id="IPR036005">
    <property type="entry name" value="Creatinase/aminopeptidase-like"/>
</dbReference>
<dbReference type="InterPro" id="IPR052433">
    <property type="entry name" value="X-Pro_dipept-like"/>
</dbReference>
<evidence type="ECO:0000256" key="5">
    <source>
        <dbReference type="ARBA" id="ARBA00023049"/>
    </source>
</evidence>